<dbReference type="Proteomes" id="UP000241546">
    <property type="component" value="Unassembled WGS sequence"/>
</dbReference>
<feature type="region of interest" description="Disordered" evidence="1">
    <location>
        <begin position="87"/>
        <end position="157"/>
    </location>
</feature>
<gene>
    <name evidence="2" type="ORF">BBK36DRAFT_1201055</name>
</gene>
<dbReference type="AlphaFoldDB" id="A0A2T4BAR5"/>
<dbReference type="EMBL" id="KZ680213">
    <property type="protein sequence ID" value="PTB66415.1"/>
    <property type="molecule type" value="Genomic_DNA"/>
</dbReference>
<dbReference type="RefSeq" id="XP_024749735.1">
    <property type="nucleotide sequence ID" value="XM_024897152.1"/>
</dbReference>
<organism evidence="2 3">
    <name type="scientific">Trichoderma citrinoviride</name>
    <dbReference type="NCBI Taxonomy" id="58853"/>
    <lineage>
        <taxon>Eukaryota</taxon>
        <taxon>Fungi</taxon>
        <taxon>Dikarya</taxon>
        <taxon>Ascomycota</taxon>
        <taxon>Pezizomycotina</taxon>
        <taxon>Sordariomycetes</taxon>
        <taxon>Hypocreomycetidae</taxon>
        <taxon>Hypocreales</taxon>
        <taxon>Hypocreaceae</taxon>
        <taxon>Trichoderma</taxon>
    </lineage>
</organism>
<evidence type="ECO:0000313" key="2">
    <source>
        <dbReference type="EMBL" id="PTB66415.1"/>
    </source>
</evidence>
<accession>A0A2T4BAR5</accession>
<feature type="compositionally biased region" description="Basic and acidic residues" evidence="1">
    <location>
        <begin position="90"/>
        <end position="104"/>
    </location>
</feature>
<evidence type="ECO:0000256" key="1">
    <source>
        <dbReference type="SAM" id="MobiDB-lite"/>
    </source>
</evidence>
<proteinExistence type="predicted"/>
<name>A0A2T4BAR5_9HYPO</name>
<evidence type="ECO:0000313" key="3">
    <source>
        <dbReference type="Proteomes" id="UP000241546"/>
    </source>
</evidence>
<feature type="compositionally biased region" description="Polar residues" evidence="1">
    <location>
        <begin position="141"/>
        <end position="157"/>
    </location>
</feature>
<sequence>MLASHQERFGAPCLSAVVFSCPPVLCYQPGRVKDFKCSIHAAKPHLSPIYEDEPGCHPGPRSLLPASLGREEGGKWEAIARKVGYNYPESGRHDLHLAKSEESTQKPIAPPGLPNDQKLEPHQTPATTEAPLAGNSEENKQPTATDPTRYRSTARAN</sequence>
<dbReference type="GeneID" id="36605270"/>
<keyword evidence="3" id="KW-1185">Reference proteome</keyword>
<protein>
    <submittedName>
        <fullName evidence="2">Uncharacterized protein</fullName>
    </submittedName>
</protein>
<reference evidence="3" key="1">
    <citation type="submission" date="2016-07" db="EMBL/GenBank/DDBJ databases">
        <title>Multiple horizontal gene transfer events from other fungi enriched the ability of initially mycotrophic Trichoderma (Ascomycota) to feed on dead plant biomass.</title>
        <authorList>
            <consortium name="DOE Joint Genome Institute"/>
            <person name="Atanasova L."/>
            <person name="Chenthamara K."/>
            <person name="Zhang J."/>
            <person name="Grujic M."/>
            <person name="Henrissat B."/>
            <person name="Kuo A."/>
            <person name="Aerts A."/>
            <person name="Salamov A."/>
            <person name="Lipzen A."/>
            <person name="Labutti K."/>
            <person name="Barry K."/>
            <person name="Miao Y."/>
            <person name="Rahimi M.J."/>
            <person name="Shen Q."/>
            <person name="Grigoriev I.V."/>
            <person name="Kubicek C.P."/>
            <person name="Druzhinina I.S."/>
        </authorList>
    </citation>
    <scope>NUCLEOTIDE SEQUENCE [LARGE SCALE GENOMIC DNA]</scope>
    <source>
        <strain evidence="3">TUCIM 6016</strain>
    </source>
</reference>